<sequence>MEPVNKASHAHLFPTLTTSKPRHHHRIHKATPFSSLHCGATFLATPLGPTTQRSQNKFAIYYVIPLSPYNHNATITLLATSQPHPLGTPVNKPAMPIYTTPFSHIYHITATSPWYASQQVSHAHLYHTLPHLEDTRHTTTQPQPLSCGRNPRRRKSEVRSGVLGLQAHPWLKIATLKHVSERFSAINYVPGWVKKIYSRNNVWGNTRSEQLVAFKTRILTKIAVTFAQGPVTSKSGIAPLAKPHASSLAKPPPCRPHAAAYTHSLLITKPVCH</sequence>
<evidence type="ECO:0000313" key="3">
    <source>
        <dbReference type="Proteomes" id="UP000770661"/>
    </source>
</evidence>
<gene>
    <name evidence="2" type="ORF">GWK47_042367</name>
</gene>
<dbReference type="EMBL" id="JACEEZ010008017">
    <property type="protein sequence ID" value="KAG0723616.1"/>
    <property type="molecule type" value="Genomic_DNA"/>
</dbReference>
<protein>
    <submittedName>
        <fullName evidence="2">Uncharacterized protein</fullName>
    </submittedName>
</protein>
<keyword evidence="3" id="KW-1185">Reference proteome</keyword>
<proteinExistence type="predicted"/>
<evidence type="ECO:0000256" key="1">
    <source>
        <dbReference type="SAM" id="MobiDB-lite"/>
    </source>
</evidence>
<accession>A0A8J5CWQ9</accession>
<dbReference type="Proteomes" id="UP000770661">
    <property type="component" value="Unassembled WGS sequence"/>
</dbReference>
<comment type="caution">
    <text evidence="2">The sequence shown here is derived from an EMBL/GenBank/DDBJ whole genome shotgun (WGS) entry which is preliminary data.</text>
</comment>
<dbReference type="AlphaFoldDB" id="A0A8J5CWQ9"/>
<name>A0A8J5CWQ9_CHIOP</name>
<feature type="region of interest" description="Disordered" evidence="1">
    <location>
        <begin position="1"/>
        <end position="23"/>
    </location>
</feature>
<organism evidence="2 3">
    <name type="scientific">Chionoecetes opilio</name>
    <name type="common">Atlantic snow crab</name>
    <name type="synonym">Cancer opilio</name>
    <dbReference type="NCBI Taxonomy" id="41210"/>
    <lineage>
        <taxon>Eukaryota</taxon>
        <taxon>Metazoa</taxon>
        <taxon>Ecdysozoa</taxon>
        <taxon>Arthropoda</taxon>
        <taxon>Crustacea</taxon>
        <taxon>Multicrustacea</taxon>
        <taxon>Malacostraca</taxon>
        <taxon>Eumalacostraca</taxon>
        <taxon>Eucarida</taxon>
        <taxon>Decapoda</taxon>
        <taxon>Pleocyemata</taxon>
        <taxon>Brachyura</taxon>
        <taxon>Eubrachyura</taxon>
        <taxon>Majoidea</taxon>
        <taxon>Majidae</taxon>
        <taxon>Chionoecetes</taxon>
    </lineage>
</organism>
<feature type="region of interest" description="Disordered" evidence="1">
    <location>
        <begin position="135"/>
        <end position="155"/>
    </location>
</feature>
<reference evidence="2" key="1">
    <citation type="submission" date="2020-07" db="EMBL/GenBank/DDBJ databases">
        <title>The High-quality genome of the commercially important snow crab, Chionoecetes opilio.</title>
        <authorList>
            <person name="Jeong J.-H."/>
            <person name="Ryu S."/>
        </authorList>
    </citation>
    <scope>NUCLEOTIDE SEQUENCE</scope>
    <source>
        <strain evidence="2">MADBK_172401_WGS</strain>
        <tissue evidence="2">Digestive gland</tissue>
    </source>
</reference>
<evidence type="ECO:0000313" key="2">
    <source>
        <dbReference type="EMBL" id="KAG0723616.1"/>
    </source>
</evidence>